<feature type="region of interest" description="Disordered" evidence="3">
    <location>
        <begin position="1"/>
        <end position="26"/>
    </location>
</feature>
<feature type="compositionally biased region" description="Pro residues" evidence="3">
    <location>
        <begin position="89"/>
        <end position="99"/>
    </location>
</feature>
<organism evidence="5 6">
    <name type="scientific">Bemisia tabaci</name>
    <name type="common">Sweetpotato whitefly</name>
    <name type="synonym">Aleurodes tabaci</name>
    <dbReference type="NCBI Taxonomy" id="7038"/>
    <lineage>
        <taxon>Eukaryota</taxon>
        <taxon>Metazoa</taxon>
        <taxon>Ecdysozoa</taxon>
        <taxon>Arthropoda</taxon>
        <taxon>Hexapoda</taxon>
        <taxon>Insecta</taxon>
        <taxon>Pterygota</taxon>
        <taxon>Neoptera</taxon>
        <taxon>Paraneoptera</taxon>
        <taxon>Hemiptera</taxon>
        <taxon>Sternorrhyncha</taxon>
        <taxon>Aleyrodoidea</taxon>
        <taxon>Aleyrodidae</taxon>
        <taxon>Aleyrodinae</taxon>
        <taxon>Bemisia</taxon>
    </lineage>
</organism>
<evidence type="ECO:0000256" key="3">
    <source>
        <dbReference type="SAM" id="MobiDB-lite"/>
    </source>
</evidence>
<dbReference type="FunFam" id="1.20.900.10:FF:000003">
    <property type="entry name" value="Rho guanine nucleotide exchange factor 10 like"/>
    <property type="match status" value="1"/>
</dbReference>
<dbReference type="SUPFAM" id="SSF48065">
    <property type="entry name" value="DBL homology domain (DH-domain)"/>
    <property type="match status" value="1"/>
</dbReference>
<dbReference type="CDD" id="cd00160">
    <property type="entry name" value="RhoGEF"/>
    <property type="match status" value="1"/>
</dbReference>
<dbReference type="PROSITE" id="PS50010">
    <property type="entry name" value="DH_2"/>
    <property type="match status" value="1"/>
</dbReference>
<dbReference type="InterPro" id="IPR011993">
    <property type="entry name" value="PH-like_dom_sf"/>
</dbReference>
<reference evidence="5" key="1">
    <citation type="submission" date="2021-12" db="EMBL/GenBank/DDBJ databases">
        <authorList>
            <person name="King R."/>
        </authorList>
    </citation>
    <scope>NUCLEOTIDE SEQUENCE</scope>
</reference>
<sequence>MNESPTNYATGTEALKTPAHDADNGGVTLIKYEPRCVSTSWEECARGYQSQRSSCSDPEYSSGDESIKSNENRGTVKSNRSLWRRNSPSPDPAGPPPPSGRLYRWFSIRRGSQYELEPKERSGKMPLLPEVEEESFLNHRRLLPPALPPPPPHLSPQELKRRLIVGAIVHSENSYHATLERLVNDYKKPLEEASPQILSSSKISMLFCRVPELLQCHTLFRIALAEAVANWDRDHRIGDVFVASFSKSIVLEIYSGFINNFSVAMDLARSETKRKANFAEFLRTRQVNSHDRLSFFGLMVKPVQRFPQFILLLQDLLHHTGQGHPDRMSLQLALTQLESLAELLNERKRESEQSLAFKEMLRAISGKLSTRPMSADNNRCLLRQDDVTQLDVNQCGLVSKCKPRRLLLLNDFLVCVSVTPSGKEDVNSPPSLSNQRLSLKWSCPITEVQVVENASSPTLNRLLTPSGSLSSNSSGVTDNLCVEMSQLMHDYQVVSRISDLVATLKGTYPDLNADSTRVLLNSIQCEIQRKDEQMAWVDSCCLQLSIQNKQNYTFQMDSPEIRKEWITELRLARLALDPNNSPAWEIPESEQRPSTKMPLFVGALPLTSSLQQSEVTCGCFYTSSCGKSSYLWVCTVDGTNSHVTVIQASPGSTNFKQVTTLDLVNTRVTAMEHNRAADTVWIGTDSSRVLVYSVFDMVEVGSIALPNNASVVIIKQHCDSMFLALSNGSLLLYRRANYQSSEPETIVLGPDQPVSSLLPINLSLYAACGKQVTVLNAITGEIQKSFTIQHEHIGGNVNLMAYSGVGLWLSLANSTTICLYHTETFKHLQDINVASNILRLTGNSGPVCVTALMACKGLLWVGTDAGISLTVPLPRLEGVPIISGRVNVSYHAHTGPVKLLLALQDPPTILKRPPSKALACDIYGLYGQLMCVNKYYEEETDQLNLSSWSLSNASSNDSTETSAPPNHRNIIIDNSSKRESTLVTITGGTGYVNYQQPCCSTVEHNSHIILWELKL</sequence>
<keyword evidence="2" id="KW-0175">Coiled coil</keyword>
<feature type="coiled-coil region" evidence="2">
    <location>
        <begin position="327"/>
        <end position="354"/>
    </location>
</feature>
<dbReference type="Gene3D" id="1.20.900.10">
    <property type="entry name" value="Dbl homology (DH) domain"/>
    <property type="match status" value="1"/>
</dbReference>
<dbReference type="SMART" id="SM00325">
    <property type="entry name" value="RhoGEF"/>
    <property type="match status" value="1"/>
</dbReference>
<feature type="compositionally biased region" description="Polar residues" evidence="3">
    <location>
        <begin position="1"/>
        <end position="10"/>
    </location>
</feature>
<dbReference type="GO" id="GO:0005737">
    <property type="term" value="C:cytoplasm"/>
    <property type="evidence" value="ECO:0007669"/>
    <property type="project" value="UniProtKB-ARBA"/>
</dbReference>
<feature type="region of interest" description="Disordered" evidence="3">
    <location>
        <begin position="47"/>
        <end position="101"/>
    </location>
</feature>
<dbReference type="GO" id="GO:0005085">
    <property type="term" value="F:guanyl-nucleotide exchange factor activity"/>
    <property type="evidence" value="ECO:0007669"/>
    <property type="project" value="UniProtKB-KW"/>
</dbReference>
<evidence type="ECO:0000313" key="6">
    <source>
        <dbReference type="Proteomes" id="UP001152759"/>
    </source>
</evidence>
<evidence type="ECO:0000256" key="2">
    <source>
        <dbReference type="SAM" id="Coils"/>
    </source>
</evidence>
<dbReference type="Gene3D" id="2.130.10.10">
    <property type="entry name" value="YVTN repeat-like/Quinoprotein amine dehydrogenase"/>
    <property type="match status" value="1"/>
</dbReference>
<dbReference type="Pfam" id="PF19056">
    <property type="entry name" value="WD40_2"/>
    <property type="match status" value="1"/>
</dbReference>
<dbReference type="InterPro" id="IPR039919">
    <property type="entry name" value="ARHGEF10/ARHGEF17"/>
</dbReference>
<dbReference type="GO" id="GO:0030036">
    <property type="term" value="P:actin cytoskeleton organization"/>
    <property type="evidence" value="ECO:0007669"/>
    <property type="project" value="TreeGrafter"/>
</dbReference>
<evidence type="ECO:0000313" key="5">
    <source>
        <dbReference type="EMBL" id="CAH0386825.1"/>
    </source>
</evidence>
<dbReference type="AlphaFoldDB" id="A0A9P0F0J7"/>
<dbReference type="Pfam" id="PF19057">
    <property type="entry name" value="PH_19"/>
    <property type="match status" value="1"/>
</dbReference>
<dbReference type="PANTHER" id="PTHR12877:SF7">
    <property type="entry name" value="RHO GUANINE NUCLEOTIDE EXCHANGE FACTOR 10-LIKE PROTEIN"/>
    <property type="match status" value="1"/>
</dbReference>
<dbReference type="Gene3D" id="2.30.29.30">
    <property type="entry name" value="Pleckstrin-homology domain (PH domain)/Phosphotyrosine-binding domain (PTB)"/>
    <property type="match status" value="1"/>
</dbReference>
<keyword evidence="6" id="KW-1185">Reference proteome</keyword>
<dbReference type="SUPFAM" id="SSF50729">
    <property type="entry name" value="PH domain-like"/>
    <property type="match status" value="1"/>
</dbReference>
<proteinExistence type="predicted"/>
<name>A0A9P0F0J7_BEMTA</name>
<dbReference type="InterPro" id="IPR035899">
    <property type="entry name" value="DBL_dom_sf"/>
</dbReference>
<gene>
    <name evidence="5" type="ORF">BEMITA_LOCUS5893</name>
</gene>
<accession>A0A9P0F0J7</accession>
<dbReference type="Pfam" id="PF00621">
    <property type="entry name" value="RhoGEF"/>
    <property type="match status" value="1"/>
</dbReference>
<feature type="domain" description="DH" evidence="4">
    <location>
        <begin position="160"/>
        <end position="347"/>
    </location>
</feature>
<dbReference type="InterPro" id="IPR011047">
    <property type="entry name" value="Quinoprotein_ADH-like_sf"/>
</dbReference>
<dbReference type="PANTHER" id="PTHR12877">
    <property type="entry name" value="RHO GUANINE NUCLEOTIDE EXCHANGE FACTOR"/>
    <property type="match status" value="1"/>
</dbReference>
<protein>
    <recommendedName>
        <fullName evidence="4">DH domain-containing protein</fullName>
    </recommendedName>
</protein>
<evidence type="ECO:0000256" key="1">
    <source>
        <dbReference type="ARBA" id="ARBA00022658"/>
    </source>
</evidence>
<evidence type="ECO:0000259" key="4">
    <source>
        <dbReference type="PROSITE" id="PS50010"/>
    </source>
</evidence>
<dbReference type="Proteomes" id="UP001152759">
    <property type="component" value="Chromosome 3"/>
</dbReference>
<dbReference type="InterPro" id="IPR000219">
    <property type="entry name" value="DH_dom"/>
</dbReference>
<dbReference type="EMBL" id="OU963864">
    <property type="protein sequence ID" value="CAH0386825.1"/>
    <property type="molecule type" value="Genomic_DNA"/>
</dbReference>
<dbReference type="InterPro" id="IPR015943">
    <property type="entry name" value="WD40/YVTN_repeat-like_dom_sf"/>
</dbReference>
<dbReference type="GO" id="GO:0051496">
    <property type="term" value="P:positive regulation of stress fiber assembly"/>
    <property type="evidence" value="ECO:0007669"/>
    <property type="project" value="TreeGrafter"/>
</dbReference>
<feature type="compositionally biased region" description="Polar residues" evidence="3">
    <location>
        <begin position="72"/>
        <end position="86"/>
    </location>
</feature>
<keyword evidence="1" id="KW-0344">Guanine-nucleotide releasing factor</keyword>
<dbReference type="SUPFAM" id="SSF50998">
    <property type="entry name" value="Quinoprotein alcohol dehydrogenase-like"/>
    <property type="match status" value="1"/>
</dbReference>